<dbReference type="AlphaFoldDB" id="A0A0H5QP28"/>
<sequence>MKLDMDMVQFESRVELEYIGHALNVYLKEHGTEEGSSTVKELYDILEVMHMSW</sequence>
<proteinExistence type="predicted"/>
<accession>A0A0H5QP28</accession>
<geneLocation type="plasmid" evidence="1">
    <name>pRGFK1616</name>
</geneLocation>
<dbReference type="EMBL" id="LN854126">
    <property type="protein sequence ID" value="CRY97517.1"/>
    <property type="molecule type" value="Genomic_DNA"/>
</dbReference>
<keyword evidence="1" id="KW-0614">Plasmid</keyword>
<reference evidence="1" key="1">
    <citation type="submission" date="2015-06" db="EMBL/GenBank/DDBJ databases">
        <authorList>
            <person name="Joergensen T."/>
        </authorList>
    </citation>
    <scope>NUCLEOTIDE SEQUENCE</scope>
    <source>
        <plasmid evidence="1">pRGFK1616</plasmid>
    </source>
</reference>
<evidence type="ECO:0000313" key="1">
    <source>
        <dbReference type="EMBL" id="CRY97517.1"/>
    </source>
</evidence>
<protein>
    <submittedName>
        <fullName evidence="1">Uncharacterized protein</fullName>
    </submittedName>
</protein>
<name>A0A0H5QP28_9ZZZZ</name>
<reference evidence="1" key="2">
    <citation type="submission" date="2015-07" db="EMBL/GenBank/DDBJ databases">
        <title>Plasmids, circular viruses and viroids from rat gut.</title>
        <authorList>
            <person name="Jorgensen T.J."/>
            <person name="Hansen M.A."/>
            <person name="Xu Z."/>
            <person name="Tabak M.A."/>
            <person name="Sorensen S.J."/>
            <person name="Hansen L.H."/>
        </authorList>
    </citation>
    <scope>NUCLEOTIDE SEQUENCE</scope>
    <source>
        <plasmid evidence="1">pRGFK1616</plasmid>
    </source>
</reference>
<organism evidence="1">
    <name type="scientific">uncultured prokaryote</name>
    <dbReference type="NCBI Taxonomy" id="198431"/>
    <lineage>
        <taxon>unclassified sequences</taxon>
        <taxon>environmental samples</taxon>
    </lineage>
</organism>